<dbReference type="Pfam" id="PF13960">
    <property type="entry name" value="DUF4218"/>
    <property type="match status" value="1"/>
</dbReference>
<dbReference type="InterPro" id="IPR025452">
    <property type="entry name" value="DUF4218"/>
</dbReference>
<evidence type="ECO:0000259" key="2">
    <source>
        <dbReference type="Pfam" id="PF13952"/>
    </source>
</evidence>
<keyword evidence="5" id="KW-1185">Reference proteome</keyword>
<name>A0AAV0C8Y8_9ASTE</name>
<protein>
    <recommendedName>
        <fullName evidence="6">DUF4218 domain-containing protein</fullName>
    </recommendedName>
</protein>
<comment type="caution">
    <text evidence="4">The sequence shown here is derived from an EMBL/GenBank/DDBJ whole genome shotgun (WGS) entry which is preliminary data.</text>
</comment>
<dbReference type="Proteomes" id="UP001152523">
    <property type="component" value="Unassembled WGS sequence"/>
</dbReference>
<evidence type="ECO:0000313" key="5">
    <source>
        <dbReference type="Proteomes" id="UP001152523"/>
    </source>
</evidence>
<feature type="region of interest" description="Disordered" evidence="1">
    <location>
        <begin position="596"/>
        <end position="625"/>
    </location>
</feature>
<dbReference type="InterPro" id="IPR004242">
    <property type="entry name" value="Transposase_21"/>
</dbReference>
<evidence type="ECO:0000313" key="4">
    <source>
        <dbReference type="EMBL" id="CAH9068819.1"/>
    </source>
</evidence>
<feature type="domain" description="DUF4218" evidence="3">
    <location>
        <begin position="180"/>
        <end position="284"/>
    </location>
</feature>
<reference evidence="4" key="1">
    <citation type="submission" date="2022-07" db="EMBL/GenBank/DDBJ databases">
        <authorList>
            <person name="Macas J."/>
            <person name="Novak P."/>
            <person name="Neumann P."/>
        </authorList>
    </citation>
    <scope>NUCLEOTIDE SEQUENCE</scope>
</reference>
<organism evidence="4 5">
    <name type="scientific">Cuscuta epithymum</name>
    <dbReference type="NCBI Taxonomy" id="186058"/>
    <lineage>
        <taxon>Eukaryota</taxon>
        <taxon>Viridiplantae</taxon>
        <taxon>Streptophyta</taxon>
        <taxon>Embryophyta</taxon>
        <taxon>Tracheophyta</taxon>
        <taxon>Spermatophyta</taxon>
        <taxon>Magnoliopsida</taxon>
        <taxon>eudicotyledons</taxon>
        <taxon>Gunneridae</taxon>
        <taxon>Pentapetalae</taxon>
        <taxon>asterids</taxon>
        <taxon>lamiids</taxon>
        <taxon>Solanales</taxon>
        <taxon>Convolvulaceae</taxon>
        <taxon>Cuscuteae</taxon>
        <taxon>Cuscuta</taxon>
        <taxon>Cuscuta subgen. Cuscuta</taxon>
    </lineage>
</organism>
<dbReference type="AlphaFoldDB" id="A0AAV0C8Y8"/>
<dbReference type="InterPro" id="IPR025312">
    <property type="entry name" value="DUF4216"/>
</dbReference>
<gene>
    <name evidence="4" type="ORF">CEPIT_LOCUS2876</name>
</gene>
<feature type="compositionally biased region" description="Acidic residues" evidence="1">
    <location>
        <begin position="603"/>
        <end position="613"/>
    </location>
</feature>
<evidence type="ECO:0008006" key="6">
    <source>
        <dbReference type="Google" id="ProtNLM"/>
    </source>
</evidence>
<sequence length="625" mass="72859">MLYMCSETAEQMIWHDTKRPRDGKIRHPADGEAWKKFDSLHPSFRKESRNVRLGLASDGFNPFRTMSIAHRPQSPGNDIDVFLQPLIEDLKDLWTEGIETYDKFRDETFRLHAALLWTISDFLGYSMLSDYKTKEKKVSGYKSHDAHIMLHFLLQVAIRRSLPKHVAIPLIRLGSFFQKVCSKVLSTSELDQLELEITEVLCDLEEIFLPCFFDIMLHLPIHLVREIRFGGPVHYRWMYFMERYLCKLKTYVRNRSRPEGSIAEGYLIEECLTFCTRYLKTGANRKLHTAPNNPKQDANDDLTIFNVTGIPLGGMKRRKGKSFTLDDKTSKLAHRYVLHNSDSQELEDLIREHQDEVSRSKKRTRWATDLNRSNEFTYWLKDKVSYQTVSDNIFWLAKGPCPSAKRYSGYLVNGYHFYTKGRDERCKTQNSGVTLTAMTNSFASSKDNNPIIGDVVYYGAVLDIIELNYWSKFKIVLFRCEWYQVEKDDYGLTCVNSSKFCSLDDPFVLPSQVNQVFYVSDPINSDLCYVMERIPRNFFEVETQINEDTQNNYWQEPIDHRVQSFPCVVLDDIYLAREDLAPIILDAEAETVNVGQSSTAVENESEEEEDDTLWDWMHASDEEDY</sequence>
<evidence type="ECO:0000259" key="3">
    <source>
        <dbReference type="Pfam" id="PF13960"/>
    </source>
</evidence>
<dbReference type="Pfam" id="PF02992">
    <property type="entry name" value="Transposase_21"/>
    <property type="match status" value="2"/>
</dbReference>
<evidence type="ECO:0000256" key="1">
    <source>
        <dbReference type="SAM" id="MobiDB-lite"/>
    </source>
</evidence>
<feature type="domain" description="DUF4216" evidence="2">
    <location>
        <begin position="465"/>
        <end position="525"/>
    </location>
</feature>
<dbReference type="PANTHER" id="PTHR48258">
    <property type="entry name" value="DUF4218 DOMAIN-CONTAINING PROTEIN-RELATED"/>
    <property type="match status" value="1"/>
</dbReference>
<accession>A0AAV0C8Y8</accession>
<proteinExistence type="predicted"/>
<dbReference type="EMBL" id="CAMAPF010000015">
    <property type="protein sequence ID" value="CAH9068819.1"/>
    <property type="molecule type" value="Genomic_DNA"/>
</dbReference>
<dbReference type="PANTHER" id="PTHR48258:SF8">
    <property type="entry name" value="DUF4216 DOMAIN-CONTAINING PROTEIN"/>
    <property type="match status" value="1"/>
</dbReference>
<dbReference type="Pfam" id="PF13952">
    <property type="entry name" value="DUF4216"/>
    <property type="match status" value="1"/>
</dbReference>